<dbReference type="InterPro" id="IPR013783">
    <property type="entry name" value="Ig-like_fold"/>
</dbReference>
<dbReference type="SUPFAM" id="SSF117074">
    <property type="entry name" value="Hypothetical protein PA1324"/>
    <property type="match status" value="1"/>
</dbReference>
<organism evidence="1 2">
    <name type="scientific">Goodfellowiella coeruleoviolacea</name>
    <dbReference type="NCBI Taxonomy" id="334858"/>
    <lineage>
        <taxon>Bacteria</taxon>
        <taxon>Bacillati</taxon>
        <taxon>Actinomycetota</taxon>
        <taxon>Actinomycetes</taxon>
        <taxon>Pseudonocardiales</taxon>
        <taxon>Pseudonocardiaceae</taxon>
        <taxon>Goodfellowiella</taxon>
    </lineage>
</organism>
<dbReference type="Proteomes" id="UP001206128">
    <property type="component" value="Unassembled WGS sequence"/>
</dbReference>
<gene>
    <name evidence="1" type="ORF">LX83_001270</name>
</gene>
<keyword evidence="2" id="KW-1185">Reference proteome</keyword>
<dbReference type="Gene3D" id="2.60.40.10">
    <property type="entry name" value="Immunoglobulins"/>
    <property type="match status" value="2"/>
</dbReference>
<dbReference type="AlphaFoldDB" id="A0AAE3GBM6"/>
<comment type="caution">
    <text evidence="1">The sequence shown here is derived from an EMBL/GenBank/DDBJ whole genome shotgun (WGS) entry which is preliminary data.</text>
</comment>
<accession>A0AAE3GBM6</accession>
<dbReference type="SUPFAM" id="SSF49478">
    <property type="entry name" value="Cna protein B-type domain"/>
    <property type="match status" value="1"/>
</dbReference>
<sequence length="456" mass="48106">MISSGGLAAGVASAAEPADARPDLRVSVNFTKDVYDNEPPEVVVSVTNVGTAAATSVWGRQVEEPTRLRLNRSTWGPFRGARIEPGQTLTGTLQGYYGDQVSTVLTFTGSVIDTVAGDANEADNHFAVRAIAEGLRGGVSATVLIDNPEQPPLAGVGVEVWSPSLNKNFGRRTTDARGVFSYPDLPAGEYELWLLDGWTVQPGLGRFHVYPNKQNSTFFRGVRTNTNDLAAAVEFQRDGYQPGESAQVAVTLTNRGTTDLAGVRAACTGARDPYALTGAGAGWGELDRYAGRGVTVPAGRSVTVTVSERVPEAARERGYVEVSCGFGNGDDNDDFNHPWASALARVPGMTGGATVTVAWDRNNDGQLAGDGVAGAELVLVDVVSGAETARSVTDATGRAEFRDVPAGRYRLATGGLWRPEYPDDADNTRDVLGGGVRDLGDFLVRPAFVRPGTPDS</sequence>
<dbReference type="RefSeq" id="WP_253768091.1">
    <property type="nucleotide sequence ID" value="NZ_JAMTCK010000003.1"/>
</dbReference>
<reference evidence="1" key="1">
    <citation type="submission" date="2022-06" db="EMBL/GenBank/DDBJ databases">
        <title>Genomic Encyclopedia of Archaeal and Bacterial Type Strains, Phase II (KMG-II): from individual species to whole genera.</title>
        <authorList>
            <person name="Goeker M."/>
        </authorList>
    </citation>
    <scope>NUCLEOTIDE SEQUENCE</scope>
    <source>
        <strain evidence="1">DSM 43935</strain>
    </source>
</reference>
<evidence type="ECO:0000313" key="1">
    <source>
        <dbReference type="EMBL" id="MCP2164430.1"/>
    </source>
</evidence>
<proteinExistence type="predicted"/>
<name>A0AAE3GBM6_9PSEU</name>
<dbReference type="EMBL" id="JAMTCK010000003">
    <property type="protein sequence ID" value="MCP2164430.1"/>
    <property type="molecule type" value="Genomic_DNA"/>
</dbReference>
<evidence type="ECO:0000313" key="2">
    <source>
        <dbReference type="Proteomes" id="UP001206128"/>
    </source>
</evidence>
<protein>
    <recommendedName>
        <fullName evidence="3">SD-repeat containing protein B domain-containing protein</fullName>
    </recommendedName>
</protein>
<dbReference type="GO" id="GO:0005975">
    <property type="term" value="P:carbohydrate metabolic process"/>
    <property type="evidence" value="ECO:0007669"/>
    <property type="project" value="UniProtKB-ARBA"/>
</dbReference>
<evidence type="ECO:0008006" key="3">
    <source>
        <dbReference type="Google" id="ProtNLM"/>
    </source>
</evidence>